<dbReference type="RefSeq" id="XP_002789338.1">
    <property type="nucleotide sequence ID" value="XM_002789292.2"/>
</dbReference>
<gene>
    <name evidence="1" type="ORF">PAAG_08747</name>
</gene>
<dbReference type="OMA" id="ACEAPIN"/>
<dbReference type="HOGENOM" id="CLU_146820_0_0_1"/>
<proteinExistence type="predicted"/>
<evidence type="ECO:0000313" key="2">
    <source>
        <dbReference type="Proteomes" id="UP000002059"/>
    </source>
</evidence>
<dbReference type="VEuPathDB" id="FungiDB:PAAG_08747"/>
<sequence>MAASECAVIPFWSTDFEAKREEAWNESKPVVNSLPKPRRGVVTAFLPTYACYILIQAVINNFPQMATSSTAHQLKTISKYRPGGLVFLPGKADIGNTFTIVIPLYVSGMVKVGGQVVDTDHIYHILSECFVEIPDDGKLAALVMDEIV</sequence>
<dbReference type="GeneID" id="9092555"/>
<dbReference type="EMBL" id="KN294036">
    <property type="protein sequence ID" value="EEH39478.1"/>
    <property type="molecule type" value="Genomic_DNA"/>
</dbReference>
<dbReference type="eggNOG" id="ENOG502RPQB">
    <property type="taxonomic scope" value="Eukaryota"/>
</dbReference>
<dbReference type="OrthoDB" id="4194786at2759"/>
<evidence type="ECO:0000313" key="1">
    <source>
        <dbReference type="EMBL" id="EEH39478.1"/>
    </source>
</evidence>
<keyword evidence="2" id="KW-1185">Reference proteome</keyword>
<organism evidence="1 2">
    <name type="scientific">Paracoccidioides lutzii (strain ATCC MYA-826 / Pb01)</name>
    <name type="common">Paracoccidioides brasiliensis</name>
    <dbReference type="NCBI Taxonomy" id="502779"/>
    <lineage>
        <taxon>Eukaryota</taxon>
        <taxon>Fungi</taxon>
        <taxon>Dikarya</taxon>
        <taxon>Ascomycota</taxon>
        <taxon>Pezizomycotina</taxon>
        <taxon>Eurotiomycetes</taxon>
        <taxon>Eurotiomycetidae</taxon>
        <taxon>Onygenales</taxon>
        <taxon>Ajellomycetaceae</taxon>
        <taxon>Paracoccidioides</taxon>
    </lineage>
</organism>
<dbReference type="AlphaFoldDB" id="C1HDA6"/>
<protein>
    <submittedName>
        <fullName evidence="1">Uncharacterized protein</fullName>
    </submittedName>
</protein>
<accession>C1HDA6</accession>
<name>C1HDA6_PARBA</name>
<dbReference type="KEGG" id="pbl:PAAG_08747"/>
<dbReference type="Proteomes" id="UP000002059">
    <property type="component" value="Partially assembled WGS sequence"/>
</dbReference>
<reference evidence="1 2" key="1">
    <citation type="journal article" date="2011" name="PLoS Genet.">
        <title>Comparative genomic analysis of human fungal pathogens causing paracoccidioidomycosis.</title>
        <authorList>
            <person name="Desjardins C.A."/>
            <person name="Champion M.D."/>
            <person name="Holder J.W."/>
            <person name="Muszewska A."/>
            <person name="Goldberg J."/>
            <person name="Bailao A.M."/>
            <person name="Brigido M.M."/>
            <person name="Ferreira M.E."/>
            <person name="Garcia A.M."/>
            <person name="Grynberg M."/>
            <person name="Gujja S."/>
            <person name="Heiman D.I."/>
            <person name="Henn M.R."/>
            <person name="Kodira C.D."/>
            <person name="Leon-Narvaez H."/>
            <person name="Longo L.V."/>
            <person name="Ma L.J."/>
            <person name="Malavazi I."/>
            <person name="Matsuo A.L."/>
            <person name="Morais F.V."/>
            <person name="Pereira M."/>
            <person name="Rodriguez-Brito S."/>
            <person name="Sakthikumar S."/>
            <person name="Salem-Izacc S.M."/>
            <person name="Sykes S.M."/>
            <person name="Teixeira M.M."/>
            <person name="Vallejo M.C."/>
            <person name="Walter M.E."/>
            <person name="Yandava C."/>
            <person name="Young S."/>
            <person name="Zeng Q."/>
            <person name="Zucker J."/>
            <person name="Felipe M.S."/>
            <person name="Goldman G.H."/>
            <person name="Haas B.J."/>
            <person name="McEwen J.G."/>
            <person name="Nino-Vega G."/>
            <person name="Puccia R."/>
            <person name="San-Blas G."/>
            <person name="Soares C.M."/>
            <person name="Birren B.W."/>
            <person name="Cuomo C.A."/>
        </authorList>
    </citation>
    <scope>NUCLEOTIDE SEQUENCE [LARGE SCALE GENOMIC DNA]</scope>
    <source>
        <strain evidence="2">ATCC MYA-826 / Pb01</strain>
    </source>
</reference>